<dbReference type="PANTHER" id="PTHR11405:SF53">
    <property type="entry name" value="CARBAMOYL-PHOSPHATE SYNTHASE [AMMONIA], MITOCHONDRIAL"/>
    <property type="match status" value="1"/>
</dbReference>
<dbReference type="InterPro" id="IPR013815">
    <property type="entry name" value="ATP_grasp_subdomain_1"/>
</dbReference>
<dbReference type="InterPro" id="IPR036914">
    <property type="entry name" value="MGS-like_dom_sf"/>
</dbReference>
<dbReference type="Pfam" id="PF02142">
    <property type="entry name" value="MGS"/>
    <property type="match status" value="1"/>
</dbReference>
<dbReference type="GO" id="GO:0005737">
    <property type="term" value="C:cytoplasm"/>
    <property type="evidence" value="ECO:0007669"/>
    <property type="project" value="TreeGrafter"/>
</dbReference>
<proteinExistence type="inferred from homology"/>
<dbReference type="PROSITE" id="PS00867">
    <property type="entry name" value="CPSASE_2"/>
    <property type="match status" value="1"/>
</dbReference>
<dbReference type="EMBL" id="JAAYYP010000357">
    <property type="protein sequence ID" value="NLF91648.1"/>
    <property type="molecule type" value="Genomic_DNA"/>
</dbReference>
<dbReference type="GO" id="GO:0044205">
    <property type="term" value="P:'de novo' UMP biosynthetic process"/>
    <property type="evidence" value="ECO:0007669"/>
    <property type="project" value="UniProtKB-UniPathway"/>
</dbReference>
<dbReference type="Pfam" id="PF02786">
    <property type="entry name" value="CPSase_L_D2"/>
    <property type="match status" value="1"/>
</dbReference>
<keyword evidence="3" id="KW-0055">Arginine biosynthesis</keyword>
<reference evidence="16 17" key="1">
    <citation type="journal article" date="2020" name="Biotechnol. Biofuels">
        <title>New insights from the biogas microbiome by comprehensive genome-resolved metagenomics of nearly 1600 species originating from multiple anaerobic digesters.</title>
        <authorList>
            <person name="Campanaro S."/>
            <person name="Treu L."/>
            <person name="Rodriguez-R L.M."/>
            <person name="Kovalovszki A."/>
            <person name="Ziels R.M."/>
            <person name="Maus I."/>
            <person name="Zhu X."/>
            <person name="Kougias P.G."/>
            <person name="Basile A."/>
            <person name="Luo G."/>
            <person name="Schluter A."/>
            <person name="Konstantinidis K.T."/>
            <person name="Angelidaki I."/>
        </authorList>
    </citation>
    <scope>NUCLEOTIDE SEQUENCE [LARGE SCALE GENOMIC DNA]</scope>
    <source>
        <strain evidence="16">AS06rmzACSIP_235</strain>
    </source>
</reference>
<evidence type="ECO:0000256" key="7">
    <source>
        <dbReference type="ARBA" id="ARBA00022741"/>
    </source>
</evidence>
<dbReference type="Gene3D" id="3.40.50.1380">
    <property type="entry name" value="Methylglyoxal synthase-like domain"/>
    <property type="match status" value="1"/>
</dbReference>
<evidence type="ECO:0000259" key="15">
    <source>
        <dbReference type="PROSITE" id="PS51855"/>
    </source>
</evidence>
<dbReference type="SUPFAM" id="SSF52335">
    <property type="entry name" value="Methylglyoxal synthase-like"/>
    <property type="match status" value="1"/>
</dbReference>
<keyword evidence="6" id="KW-0479">Metal-binding</keyword>
<dbReference type="GO" id="GO:0004088">
    <property type="term" value="F:carbamoyl-phosphate synthase (glutamine-hydrolyzing) activity"/>
    <property type="evidence" value="ECO:0007669"/>
    <property type="project" value="TreeGrafter"/>
</dbReference>
<dbReference type="GO" id="GO:0006541">
    <property type="term" value="P:glutamine metabolic process"/>
    <property type="evidence" value="ECO:0007669"/>
    <property type="project" value="TreeGrafter"/>
</dbReference>
<keyword evidence="4" id="KW-0436">Ligase</keyword>
<gene>
    <name evidence="16" type="ORF">GX570_09945</name>
</gene>
<dbReference type="PROSITE" id="PS00866">
    <property type="entry name" value="CPSASE_1"/>
    <property type="match status" value="1"/>
</dbReference>
<evidence type="ECO:0000313" key="16">
    <source>
        <dbReference type="EMBL" id="NLF91648.1"/>
    </source>
</evidence>
<name>A0A847HE59_9CORY</name>
<dbReference type="Gene3D" id="3.30.1490.20">
    <property type="entry name" value="ATP-grasp fold, A domain"/>
    <property type="match status" value="1"/>
</dbReference>
<evidence type="ECO:0000256" key="12">
    <source>
        <dbReference type="ARBA" id="ARBA00047359"/>
    </source>
</evidence>
<organism evidence="16 17">
    <name type="scientific">Corynebacterium marinum</name>
    <dbReference type="NCBI Taxonomy" id="349751"/>
    <lineage>
        <taxon>Bacteria</taxon>
        <taxon>Bacillati</taxon>
        <taxon>Actinomycetota</taxon>
        <taxon>Actinomycetes</taxon>
        <taxon>Mycobacteriales</taxon>
        <taxon>Corynebacteriaceae</taxon>
        <taxon>Corynebacterium</taxon>
    </lineage>
</organism>
<evidence type="ECO:0000256" key="11">
    <source>
        <dbReference type="ARBA" id="ARBA00023211"/>
    </source>
</evidence>
<dbReference type="InterPro" id="IPR005479">
    <property type="entry name" value="CPAse_ATP-bd"/>
</dbReference>
<dbReference type="PRINTS" id="PR00098">
    <property type="entry name" value="CPSASE"/>
</dbReference>
<keyword evidence="10" id="KW-0665">Pyrimidine biosynthesis</keyword>
<comment type="pathway">
    <text evidence="1">Amino-acid biosynthesis; L-arginine biosynthesis; carbamoyl phosphate from bicarbonate: step 1/1.</text>
</comment>
<dbReference type="AlphaFoldDB" id="A0A847HE59"/>
<dbReference type="UniPathway" id="UPA00070">
    <property type="reaction ID" value="UER00115"/>
</dbReference>
<keyword evidence="8 13" id="KW-0067">ATP-binding</keyword>
<dbReference type="GO" id="GO:0046872">
    <property type="term" value="F:metal ion binding"/>
    <property type="evidence" value="ECO:0007669"/>
    <property type="project" value="UniProtKB-KW"/>
</dbReference>
<dbReference type="PANTHER" id="PTHR11405">
    <property type="entry name" value="CARBAMOYLTRANSFERASE FAMILY MEMBER"/>
    <property type="match status" value="1"/>
</dbReference>
<dbReference type="GO" id="GO:0006526">
    <property type="term" value="P:L-arginine biosynthetic process"/>
    <property type="evidence" value="ECO:0007669"/>
    <property type="project" value="UniProtKB-KW"/>
</dbReference>
<accession>A0A847HE59</accession>
<comment type="catalytic activity">
    <reaction evidence="12">
        <text>hydrogencarbonate + NH4(+) + 2 ATP = carbamoyl phosphate + 2 ADP + phosphate + 2 H(+)</text>
        <dbReference type="Rhea" id="RHEA:18029"/>
        <dbReference type="ChEBI" id="CHEBI:15378"/>
        <dbReference type="ChEBI" id="CHEBI:17544"/>
        <dbReference type="ChEBI" id="CHEBI:28938"/>
        <dbReference type="ChEBI" id="CHEBI:30616"/>
        <dbReference type="ChEBI" id="CHEBI:43474"/>
        <dbReference type="ChEBI" id="CHEBI:58228"/>
        <dbReference type="ChEBI" id="CHEBI:456216"/>
        <dbReference type="EC" id="6.3.4.16"/>
    </reaction>
</comment>
<keyword evidence="7 13" id="KW-0547">Nucleotide-binding</keyword>
<dbReference type="InterPro" id="IPR033937">
    <property type="entry name" value="MGS_CPS_CarB"/>
</dbReference>
<dbReference type="Proteomes" id="UP000523614">
    <property type="component" value="Unassembled WGS sequence"/>
</dbReference>
<feature type="domain" description="MGS-like" evidence="15">
    <location>
        <begin position="273"/>
        <end position="418"/>
    </location>
</feature>
<keyword evidence="11" id="KW-0464">Manganese</keyword>
<evidence type="ECO:0000256" key="5">
    <source>
        <dbReference type="ARBA" id="ARBA00022605"/>
    </source>
</evidence>
<dbReference type="Gene3D" id="3.30.470.20">
    <property type="entry name" value="ATP-grasp fold, B domain"/>
    <property type="match status" value="1"/>
</dbReference>
<evidence type="ECO:0000256" key="13">
    <source>
        <dbReference type="PROSITE-ProRule" id="PRU00409"/>
    </source>
</evidence>
<protein>
    <submittedName>
        <fullName evidence="16">ATP-grasp domain-containing protein</fullName>
    </submittedName>
</protein>
<evidence type="ECO:0000256" key="4">
    <source>
        <dbReference type="ARBA" id="ARBA00022598"/>
    </source>
</evidence>
<feature type="domain" description="ATP-grasp" evidence="14">
    <location>
        <begin position="2"/>
        <end position="191"/>
    </location>
</feature>
<comment type="caution">
    <text evidence="16">The sequence shown here is derived from an EMBL/GenBank/DDBJ whole genome shotgun (WGS) entry which is preliminary data.</text>
</comment>
<dbReference type="GO" id="GO:0005524">
    <property type="term" value="F:ATP binding"/>
    <property type="evidence" value="ECO:0007669"/>
    <property type="project" value="UniProtKB-UniRule"/>
</dbReference>
<evidence type="ECO:0000256" key="2">
    <source>
        <dbReference type="ARBA" id="ARBA00009799"/>
    </source>
</evidence>
<evidence type="ECO:0000256" key="9">
    <source>
        <dbReference type="ARBA" id="ARBA00022842"/>
    </source>
</evidence>
<dbReference type="InterPro" id="IPR011761">
    <property type="entry name" value="ATP-grasp"/>
</dbReference>
<feature type="non-terminal residue" evidence="16">
    <location>
        <position position="1"/>
    </location>
</feature>
<evidence type="ECO:0000256" key="8">
    <source>
        <dbReference type="ARBA" id="ARBA00022840"/>
    </source>
</evidence>
<evidence type="ECO:0000313" key="17">
    <source>
        <dbReference type="Proteomes" id="UP000523614"/>
    </source>
</evidence>
<evidence type="ECO:0000256" key="3">
    <source>
        <dbReference type="ARBA" id="ARBA00022571"/>
    </source>
</evidence>
<comment type="similarity">
    <text evidence="2">Belongs to the CarB family.</text>
</comment>
<dbReference type="PROSITE" id="PS51855">
    <property type="entry name" value="MGS"/>
    <property type="match status" value="1"/>
</dbReference>
<dbReference type="InterPro" id="IPR011607">
    <property type="entry name" value="MGS-like_dom"/>
</dbReference>
<evidence type="ECO:0000256" key="1">
    <source>
        <dbReference type="ARBA" id="ARBA00005077"/>
    </source>
</evidence>
<dbReference type="SUPFAM" id="SSF56059">
    <property type="entry name" value="Glutathione synthetase ATP-binding domain-like"/>
    <property type="match status" value="1"/>
</dbReference>
<evidence type="ECO:0000256" key="10">
    <source>
        <dbReference type="ARBA" id="ARBA00022975"/>
    </source>
</evidence>
<evidence type="ECO:0000259" key="14">
    <source>
        <dbReference type="PROSITE" id="PS50975"/>
    </source>
</evidence>
<dbReference type="FunFam" id="3.30.470.20:FF:000014">
    <property type="entry name" value="Carbamoyl-phosphate synthase large chain"/>
    <property type="match status" value="1"/>
</dbReference>
<dbReference type="FunFam" id="3.30.1490.20:FF:000001">
    <property type="entry name" value="Carbamoyl-phosphate synthase large chain"/>
    <property type="match status" value="1"/>
</dbReference>
<dbReference type="PROSITE" id="PS50975">
    <property type="entry name" value="ATP_GRASP"/>
    <property type="match status" value="1"/>
</dbReference>
<dbReference type="GO" id="GO:0004087">
    <property type="term" value="F:carbamoyl-phosphate synthase (ammonia) activity"/>
    <property type="evidence" value="ECO:0007669"/>
    <property type="project" value="UniProtKB-EC"/>
</dbReference>
<evidence type="ECO:0000256" key="6">
    <source>
        <dbReference type="ARBA" id="ARBA00022723"/>
    </source>
</evidence>
<keyword evidence="5" id="KW-0028">Amino-acid biosynthesis</keyword>
<keyword evidence="9" id="KW-0460">Magnesium</keyword>
<dbReference type="SMART" id="SM00851">
    <property type="entry name" value="MGS"/>
    <property type="match status" value="1"/>
</dbReference>
<sequence>VDALCDGEEVYLAGVMEHIEEAKKVAGSISYPVLVRPSYVLGGRGMEIVYDDASLEDYINRATELSPDHPVLVDRFLDSAIEIDVDALCDGEEVYLAGVMEHIEEAGIHSGDSACALPPMTLGAEDIEKVRESTKALAHGIGVKGLMNVQFALKDDILYVIEANPRASRTVPFVSKATGVHLAKAASRIMLGATLAELKDEGMIPTDYDGGSLPLEHPIAVKEAVLPFNRFRRADGTMLDTLLSPEMKSTGEVMGLADNFGAAYAKAEEAAFGKLPTEGRVFVSVANRDKRTLIFPIQRLSSLGFTLLATAGTAAMLRRNGIECETVLKASDVRDGAEGQSIVDLILDGDVDLILNTPAGSAGARHDGYDIRAAAVTSSVPLVTTVQGITAAVQGIEALRDGELTVRALQELDHTAGQ</sequence>
<dbReference type="CDD" id="cd01424">
    <property type="entry name" value="MGS_CPS_II"/>
    <property type="match status" value="1"/>
</dbReference>
<dbReference type="InterPro" id="IPR005483">
    <property type="entry name" value="CPSase_dom"/>
</dbReference>